<feature type="transmembrane region" description="Helical" evidence="5">
    <location>
        <begin position="172"/>
        <end position="191"/>
    </location>
</feature>
<dbReference type="PROSITE" id="PS50850">
    <property type="entry name" value="MFS"/>
    <property type="match status" value="1"/>
</dbReference>
<feature type="transmembrane region" description="Helical" evidence="5">
    <location>
        <begin position="403"/>
        <end position="423"/>
    </location>
</feature>
<keyword evidence="4 5" id="KW-0472">Membrane</keyword>
<sequence>MGEVEPDKERRGEGSVLPPKGPPWWRSTRFMLALLASFGYGNFFLQRINLSMGVVCMVNHTAVDLLTSHHQGTLQMATGGGAGDELTMMNYNYSEEYSANDVTTWGLVDTGNNSFTDGTCSPLHAKELQKEDGQLVWSKSTQGIILGGLYWGYLLLQLPSQRIIQHLGCKRLSLGCVLLMSLLTMALPAAARLSPWLMMSIRVAQGLLSALGVPAIYCMWGAWAPPQERTTLISICFSGSMIASAIVYPSSGLLCRFGFAGGWPSVFYVFGIVGLVWCVLWMFLMYETPDTHPRIDPREREFIKQSIGGTNKENRGAIPWLKIFSSIPVWAVVVAQLGYNWAFFMLLAMLPQYMKEVLQLDIQSNGFYSMLPYVALSLCTNIWGSLCDCLLRRKVVSLTGVRKLSTAVGTVVPGILYVIISFLDCSQALWVVLLMTFAIGISGTNLQGFLINPYDIAPRYATAVLCLSNTIAVGSGIVSPYVVAAMTVNKTREEWQGVFFLTSGIGLACLVFYLIFGSGVEMEWAKAPKDRPNLDAKPTNTKAVPSSDFEYTVKDPLDINLLNKKNKQVKDTSGEGEAEEFLSKSASIEKIV</sequence>
<evidence type="ECO:0000313" key="8">
    <source>
        <dbReference type="RefSeq" id="XP_005107785.1"/>
    </source>
</evidence>
<keyword evidence="7" id="KW-1185">Reference proteome</keyword>
<evidence type="ECO:0000256" key="2">
    <source>
        <dbReference type="ARBA" id="ARBA00022692"/>
    </source>
</evidence>
<organism evidence="7 8">
    <name type="scientific">Aplysia californica</name>
    <name type="common">California sea hare</name>
    <dbReference type="NCBI Taxonomy" id="6500"/>
    <lineage>
        <taxon>Eukaryota</taxon>
        <taxon>Metazoa</taxon>
        <taxon>Spiralia</taxon>
        <taxon>Lophotrochozoa</taxon>
        <taxon>Mollusca</taxon>
        <taxon>Gastropoda</taxon>
        <taxon>Heterobranchia</taxon>
        <taxon>Euthyneura</taxon>
        <taxon>Tectipleura</taxon>
        <taxon>Aplysiida</taxon>
        <taxon>Aplysioidea</taxon>
        <taxon>Aplysiidae</taxon>
        <taxon>Aplysia</taxon>
    </lineage>
</organism>
<feature type="domain" description="Major facilitator superfamily (MFS) profile" evidence="6">
    <location>
        <begin position="98"/>
        <end position="521"/>
    </location>
</feature>
<feature type="transmembrane region" description="Helical" evidence="5">
    <location>
        <begin position="235"/>
        <end position="259"/>
    </location>
</feature>
<dbReference type="Pfam" id="PF07690">
    <property type="entry name" value="MFS_1"/>
    <property type="match status" value="1"/>
</dbReference>
<proteinExistence type="predicted"/>
<dbReference type="InterPro" id="IPR036259">
    <property type="entry name" value="MFS_trans_sf"/>
</dbReference>
<accession>A0ABM0K3B3</accession>
<feature type="transmembrane region" description="Helical" evidence="5">
    <location>
        <begin position="495"/>
        <end position="516"/>
    </location>
</feature>
<comment type="subcellular location">
    <subcellularLocation>
        <location evidence="1">Membrane</location>
        <topology evidence="1">Multi-pass membrane protein</topology>
    </subcellularLocation>
</comment>
<gene>
    <name evidence="8" type="primary">LOC101848545</name>
</gene>
<dbReference type="InterPro" id="IPR011701">
    <property type="entry name" value="MFS"/>
</dbReference>
<dbReference type="RefSeq" id="XP_005107785.1">
    <property type="nucleotide sequence ID" value="XM_005107728.2"/>
</dbReference>
<protein>
    <submittedName>
        <fullName evidence="8">Uncharacterized transporter slc-17.2</fullName>
    </submittedName>
</protein>
<feature type="transmembrane region" description="Helical" evidence="5">
    <location>
        <begin position="329"/>
        <end position="350"/>
    </location>
</feature>
<feature type="transmembrane region" description="Helical" evidence="5">
    <location>
        <begin position="429"/>
        <end position="451"/>
    </location>
</feature>
<dbReference type="GeneID" id="101848545"/>
<dbReference type="SUPFAM" id="SSF103473">
    <property type="entry name" value="MFS general substrate transporter"/>
    <property type="match status" value="1"/>
</dbReference>
<feature type="transmembrane region" description="Helical" evidence="5">
    <location>
        <begin position="370"/>
        <end position="391"/>
    </location>
</feature>
<feature type="transmembrane region" description="Helical" evidence="5">
    <location>
        <begin position="265"/>
        <end position="284"/>
    </location>
</feature>
<name>A0ABM0K3B3_APLCA</name>
<feature type="transmembrane region" description="Helical" evidence="5">
    <location>
        <begin position="463"/>
        <end position="483"/>
    </location>
</feature>
<dbReference type="InterPro" id="IPR020846">
    <property type="entry name" value="MFS_dom"/>
</dbReference>
<evidence type="ECO:0000256" key="4">
    <source>
        <dbReference type="ARBA" id="ARBA00023136"/>
    </source>
</evidence>
<dbReference type="Proteomes" id="UP000694888">
    <property type="component" value="Unplaced"/>
</dbReference>
<dbReference type="PANTHER" id="PTHR11662:SF399">
    <property type="entry name" value="FI19708P1-RELATED"/>
    <property type="match status" value="1"/>
</dbReference>
<evidence type="ECO:0000259" key="6">
    <source>
        <dbReference type="PROSITE" id="PS50850"/>
    </source>
</evidence>
<dbReference type="Gene3D" id="1.20.1250.20">
    <property type="entry name" value="MFS general substrate transporter like domains"/>
    <property type="match status" value="2"/>
</dbReference>
<evidence type="ECO:0000313" key="7">
    <source>
        <dbReference type="Proteomes" id="UP000694888"/>
    </source>
</evidence>
<reference evidence="8" key="1">
    <citation type="submission" date="2025-08" db="UniProtKB">
        <authorList>
            <consortium name="RefSeq"/>
        </authorList>
    </citation>
    <scope>IDENTIFICATION</scope>
</reference>
<dbReference type="PANTHER" id="PTHR11662">
    <property type="entry name" value="SOLUTE CARRIER FAMILY 17"/>
    <property type="match status" value="1"/>
</dbReference>
<evidence type="ECO:0000256" key="5">
    <source>
        <dbReference type="SAM" id="Phobius"/>
    </source>
</evidence>
<keyword evidence="3 5" id="KW-1133">Transmembrane helix</keyword>
<dbReference type="InterPro" id="IPR050382">
    <property type="entry name" value="MFS_Na/Anion_cotransporter"/>
</dbReference>
<feature type="transmembrane region" description="Helical" evidence="5">
    <location>
        <begin position="203"/>
        <end position="223"/>
    </location>
</feature>
<keyword evidence="2 5" id="KW-0812">Transmembrane</keyword>
<evidence type="ECO:0000256" key="1">
    <source>
        <dbReference type="ARBA" id="ARBA00004141"/>
    </source>
</evidence>
<evidence type="ECO:0000256" key="3">
    <source>
        <dbReference type="ARBA" id="ARBA00022989"/>
    </source>
</evidence>
<feature type="transmembrane region" description="Helical" evidence="5">
    <location>
        <begin position="27"/>
        <end position="45"/>
    </location>
</feature>